<organism evidence="2 3">
    <name type="scientific">Prevotella aff. ruminicola Tc2-24</name>
    <dbReference type="NCBI Taxonomy" id="81582"/>
    <lineage>
        <taxon>Bacteria</taxon>
        <taxon>Pseudomonadati</taxon>
        <taxon>Bacteroidota</taxon>
        <taxon>Bacteroidia</taxon>
        <taxon>Bacteroidales</taxon>
        <taxon>Prevotellaceae</taxon>
        <taxon>Prevotella</taxon>
    </lineage>
</organism>
<dbReference type="GO" id="GO:0004527">
    <property type="term" value="F:exonuclease activity"/>
    <property type="evidence" value="ECO:0007669"/>
    <property type="project" value="UniProtKB-KW"/>
</dbReference>
<dbReference type="EMBL" id="FOIQ01000001">
    <property type="protein sequence ID" value="SEV88187.1"/>
    <property type="molecule type" value="Genomic_DNA"/>
</dbReference>
<dbReference type="SUPFAM" id="SSF56219">
    <property type="entry name" value="DNase I-like"/>
    <property type="match status" value="1"/>
</dbReference>
<gene>
    <name evidence="2" type="ORF">SAMN04487850_0699</name>
</gene>
<keyword evidence="2" id="KW-0540">Nuclease</keyword>
<dbReference type="PANTHER" id="PTHR42834">
    <property type="entry name" value="ENDONUCLEASE/EXONUCLEASE/PHOSPHATASE FAMILY PROTEIN (AFU_ORTHOLOGUE AFUA_3G09210)"/>
    <property type="match status" value="1"/>
</dbReference>
<dbReference type="GO" id="GO:0004519">
    <property type="term" value="F:endonuclease activity"/>
    <property type="evidence" value="ECO:0007669"/>
    <property type="project" value="UniProtKB-KW"/>
</dbReference>
<reference evidence="2 3" key="1">
    <citation type="submission" date="2016-10" db="EMBL/GenBank/DDBJ databases">
        <authorList>
            <person name="de Groot N.N."/>
        </authorList>
    </citation>
    <scope>NUCLEOTIDE SEQUENCE [LARGE SCALE GENOMIC DNA]</scope>
    <source>
        <strain evidence="2 3">TC2-24</strain>
    </source>
</reference>
<keyword evidence="2" id="KW-0378">Hydrolase</keyword>
<dbReference type="InterPro" id="IPR036691">
    <property type="entry name" value="Endo/exonu/phosph_ase_sf"/>
</dbReference>
<evidence type="ECO:0000313" key="3">
    <source>
        <dbReference type="Proteomes" id="UP000199373"/>
    </source>
</evidence>
<proteinExistence type="predicted"/>
<protein>
    <submittedName>
        <fullName evidence="2">Endonuclease/Exonuclease/phosphatase family protein</fullName>
    </submittedName>
</protein>
<keyword evidence="2" id="KW-0255">Endonuclease</keyword>
<dbReference type="InterPro" id="IPR005135">
    <property type="entry name" value="Endo/exonuclease/phosphatase"/>
</dbReference>
<evidence type="ECO:0000259" key="1">
    <source>
        <dbReference type="Pfam" id="PF19580"/>
    </source>
</evidence>
<dbReference type="AlphaFoldDB" id="A0A1I0MIM1"/>
<dbReference type="PANTHER" id="PTHR42834:SF1">
    <property type="entry name" value="ENDONUCLEASE_EXONUCLEASE_PHOSPHATASE FAMILY PROTEIN (AFU_ORTHOLOGUE AFUA_3G09210)"/>
    <property type="match status" value="1"/>
</dbReference>
<name>A0A1I0MIM1_9BACT</name>
<dbReference type="Pfam" id="PF19580">
    <property type="entry name" value="Exo_endo_phos_3"/>
    <property type="match status" value="1"/>
</dbReference>
<sequence>MSMFLGLLISSFLTLVEYNVENIFDTHHDEGKDDTEYLPDATRQWTEKRYWKKLDCIGKAILSCSEEGIPDLVALCEVENEVTMHDLTKRSLLRNAGYEYVMTSSPDARGVDVALLYSPFSFSLVRSYGIRLPLIEGMRPTRDILYACGQLVSGDTLHVFVVHAPSRHGGEKASRPFRLHAADRLLQSVDSIRALSPDASIVITGDFNDYHDSPALLRLCQHHLKNVTKEAPARYGVAGTYRYRGEWNSLDHVLVSPVVAAKVDTAFIQSEKFLLEKDKFYGGYLPRRTYKGMKYQKGYSDHLPLVTRFRW</sequence>
<keyword evidence="2" id="KW-0269">Exonuclease</keyword>
<dbReference type="Gene3D" id="3.60.10.10">
    <property type="entry name" value="Endonuclease/exonuclease/phosphatase"/>
    <property type="match status" value="1"/>
</dbReference>
<accession>A0A1I0MIM1</accession>
<feature type="domain" description="Endonuclease/exonuclease/phosphatase" evidence="1">
    <location>
        <begin position="15"/>
        <end position="306"/>
    </location>
</feature>
<dbReference type="Proteomes" id="UP000199373">
    <property type="component" value="Unassembled WGS sequence"/>
</dbReference>
<keyword evidence="3" id="KW-1185">Reference proteome</keyword>
<evidence type="ECO:0000313" key="2">
    <source>
        <dbReference type="EMBL" id="SEV88187.1"/>
    </source>
</evidence>